<evidence type="ECO:0000256" key="1">
    <source>
        <dbReference type="ARBA" id="ARBA00022786"/>
    </source>
</evidence>
<feature type="compositionally biased region" description="Basic and acidic residues" evidence="4">
    <location>
        <begin position="517"/>
        <end position="530"/>
    </location>
</feature>
<feature type="compositionally biased region" description="Polar residues" evidence="4">
    <location>
        <begin position="453"/>
        <end position="468"/>
    </location>
</feature>
<feature type="compositionally biased region" description="Basic and acidic residues" evidence="4">
    <location>
        <begin position="379"/>
        <end position="397"/>
    </location>
</feature>
<feature type="compositionally biased region" description="Polar residues" evidence="4">
    <location>
        <begin position="756"/>
        <end position="766"/>
    </location>
</feature>
<reference evidence="5" key="1">
    <citation type="submission" date="2020-04" db="EMBL/GenBank/DDBJ databases">
        <authorList>
            <person name="Alioto T."/>
            <person name="Alioto T."/>
            <person name="Gomez Garrido J."/>
        </authorList>
    </citation>
    <scope>NUCLEOTIDE SEQUENCE</scope>
    <source>
        <strain evidence="5">A484AB</strain>
    </source>
</reference>
<proteinExistence type="predicted"/>
<feature type="compositionally biased region" description="Low complexity" evidence="4">
    <location>
        <begin position="767"/>
        <end position="781"/>
    </location>
</feature>
<feature type="compositionally biased region" description="Polar residues" evidence="4">
    <location>
        <begin position="884"/>
        <end position="897"/>
    </location>
</feature>
<feature type="compositionally biased region" description="Low complexity" evidence="4">
    <location>
        <begin position="398"/>
        <end position="416"/>
    </location>
</feature>
<gene>
    <name evidence="5" type="ORF">PACLA_8A003874</name>
</gene>
<dbReference type="AlphaFoldDB" id="A0A6S7HVM4"/>
<dbReference type="SUPFAM" id="SSF54001">
    <property type="entry name" value="Cysteine proteinases"/>
    <property type="match status" value="1"/>
</dbReference>
<dbReference type="Gene3D" id="3.90.70.10">
    <property type="entry name" value="Cysteine proteinases"/>
    <property type="match status" value="1"/>
</dbReference>
<dbReference type="InterPro" id="IPR028889">
    <property type="entry name" value="USP"/>
</dbReference>
<protein>
    <submittedName>
        <fullName evidence="5">Inactive ubiquitin carboxyl-terminal hydrolase 54-like</fullName>
    </submittedName>
</protein>
<dbReference type="CDD" id="cd02257">
    <property type="entry name" value="Peptidase_C19"/>
    <property type="match status" value="1"/>
</dbReference>
<keyword evidence="3" id="KW-0175">Coiled coil</keyword>
<evidence type="ECO:0000256" key="2">
    <source>
        <dbReference type="ARBA" id="ARBA00022801"/>
    </source>
</evidence>
<dbReference type="PANTHER" id="PTHR22975:SF9">
    <property type="entry name" value="ECHINUS SPLICE FORM 3"/>
    <property type="match status" value="1"/>
</dbReference>
<dbReference type="InterPro" id="IPR052398">
    <property type="entry name" value="Ubiquitin_hydrolase_53/54"/>
</dbReference>
<feature type="compositionally biased region" description="Polar residues" evidence="4">
    <location>
        <begin position="476"/>
        <end position="486"/>
    </location>
</feature>
<feature type="compositionally biased region" description="Polar residues" evidence="4">
    <location>
        <begin position="497"/>
        <end position="514"/>
    </location>
</feature>
<keyword evidence="6" id="KW-1185">Reference proteome</keyword>
<dbReference type="Proteomes" id="UP001152795">
    <property type="component" value="Unassembled WGS sequence"/>
</dbReference>
<organism evidence="5 6">
    <name type="scientific">Paramuricea clavata</name>
    <name type="common">Red gorgonian</name>
    <name type="synonym">Violescent sea-whip</name>
    <dbReference type="NCBI Taxonomy" id="317549"/>
    <lineage>
        <taxon>Eukaryota</taxon>
        <taxon>Metazoa</taxon>
        <taxon>Cnidaria</taxon>
        <taxon>Anthozoa</taxon>
        <taxon>Octocorallia</taxon>
        <taxon>Malacalcyonacea</taxon>
        <taxon>Plexauridae</taxon>
        <taxon>Paramuricea</taxon>
    </lineage>
</organism>
<feature type="compositionally biased region" description="Basic and acidic residues" evidence="4">
    <location>
        <begin position="907"/>
        <end position="916"/>
    </location>
</feature>
<dbReference type="GO" id="GO:0004843">
    <property type="term" value="F:cysteine-type deubiquitinase activity"/>
    <property type="evidence" value="ECO:0007669"/>
    <property type="project" value="InterPro"/>
</dbReference>
<sequence length="1009" mass="114070">MNRGDRLTRTASVAYTKGLLNNPGENNCFLNSAVQVLWHLDVFRRSFREISGHFCVGESCIFCALKVIFTQIQYSDEAALPPDALRQALAVTFKDQQRFQMQDMDDAAECLENILNRLHFHFAMNEKDEICSAQHCISHRKFAMEIMEQSICSCGATSEPLPFSQLVHYVSVSALCHEADVLSSKLRGLNEDMFGQLLKRAVNQGDLRTCPAKNCERKISVQQSLLNCPDVVCIGLIWDSECPDVTQITQLLDCIDPVLRLPEVFPRVVDDTARKVELLLAGVVTYYGKHYSTFFYSNKLMTWIYFDDARVRKCGSEWETIRKKCCQNHYQPLLLLYVNPHGRPVNTKTAPSEVKVVDTKTLLASQDNNRSRTSFTSEKTNERSRSTLSVLHERKSSGDVVDGLVSSSSSHSVASDRGSEKDEEVSTPDRKKRGRSMKRLRGFGSDIKRALSRSRNSSPTREQNTGTSDTKRALSRSRNNSPTHDNSPPDIKRSASRSRNGSPTPERNNTTGSFNVEKIEKVNDQKKQGSCDDLINLSGDPKPNTRRAYSSASTRREIDEVDSGMGSGSSQASSPATSSVSSVDTTTDDLIDFTSRTSTFPRSAKANEVQMRLDNMINEAESLLRRSHELEKGDLALSLSLATNAATRFRIVIENCPPDKSSTYLANLRNKHSICLERSRNLHRQISERNNNATTLAFSQQQKQKLINNQRERDQQVLREMKQTPAVHGTLPRSTVKDRVQVDEVLPMSSRSINDLYLNNHSNAPESPSTARRTSSRSYHSGTLGNSRDDVYCTQKIKPDVLCYSPVHYGKTNGLNNDFERLNLAPQDRNTTVTHVSTSFIPVRSLPVEQMLQTSTVLPNSRNLRNTDIRRCSIYDNMELSPSKDPQMNSNGPQRTSLPPPNYRPRSTVEVRDNRRSWNTPVYIEPPPYSPSRTNQKGSLLQRFNVPETSRYSETAEDVRRLNNEAMLNSRRLCARCDRIFVERNATYCRPCQQLNYMLHDLDNTAMQY</sequence>
<name>A0A6S7HVM4_PARCT</name>
<dbReference type="EMBL" id="CACRXK020006730">
    <property type="protein sequence ID" value="CAB4010265.1"/>
    <property type="molecule type" value="Genomic_DNA"/>
</dbReference>
<dbReference type="GO" id="GO:0016579">
    <property type="term" value="P:protein deubiquitination"/>
    <property type="evidence" value="ECO:0007669"/>
    <property type="project" value="InterPro"/>
</dbReference>
<evidence type="ECO:0000313" key="5">
    <source>
        <dbReference type="EMBL" id="CAB4010265.1"/>
    </source>
</evidence>
<comment type="caution">
    <text evidence="5">The sequence shown here is derived from an EMBL/GenBank/DDBJ whole genome shotgun (WGS) entry which is preliminary data.</text>
</comment>
<evidence type="ECO:0000313" key="6">
    <source>
        <dbReference type="Proteomes" id="UP001152795"/>
    </source>
</evidence>
<feature type="region of interest" description="Disordered" evidence="4">
    <location>
        <begin position="361"/>
        <end position="585"/>
    </location>
</feature>
<dbReference type="InterPro" id="IPR001394">
    <property type="entry name" value="Peptidase_C19_UCH"/>
</dbReference>
<accession>A0A6S7HVM4</accession>
<keyword evidence="1" id="KW-0833">Ubl conjugation pathway</keyword>
<dbReference type="PANTHER" id="PTHR22975">
    <property type="entry name" value="UBIQUITIN SPECIFIC PROTEINASE"/>
    <property type="match status" value="1"/>
</dbReference>
<feature type="compositionally biased region" description="Low complexity" evidence="4">
    <location>
        <begin position="568"/>
        <end position="585"/>
    </location>
</feature>
<dbReference type="Pfam" id="PF00443">
    <property type="entry name" value="UCH"/>
    <property type="match status" value="1"/>
</dbReference>
<dbReference type="OrthoDB" id="205782at2759"/>
<keyword evidence="2 5" id="KW-0378">Hydrolase</keyword>
<feature type="compositionally biased region" description="Polar residues" evidence="4">
    <location>
        <begin position="362"/>
        <end position="378"/>
    </location>
</feature>
<evidence type="ECO:0000256" key="4">
    <source>
        <dbReference type="SAM" id="MobiDB-lite"/>
    </source>
</evidence>
<feature type="compositionally biased region" description="Basic residues" evidence="4">
    <location>
        <begin position="430"/>
        <end position="441"/>
    </location>
</feature>
<feature type="region of interest" description="Disordered" evidence="4">
    <location>
        <begin position="756"/>
        <end position="789"/>
    </location>
</feature>
<evidence type="ECO:0000256" key="3">
    <source>
        <dbReference type="SAM" id="Coils"/>
    </source>
</evidence>
<feature type="coiled-coil region" evidence="3">
    <location>
        <begin position="606"/>
        <end position="633"/>
    </location>
</feature>
<feature type="region of interest" description="Disordered" evidence="4">
    <location>
        <begin position="879"/>
        <end position="936"/>
    </location>
</feature>
<dbReference type="PROSITE" id="PS50235">
    <property type="entry name" value="USP_3"/>
    <property type="match status" value="1"/>
</dbReference>
<dbReference type="InterPro" id="IPR038765">
    <property type="entry name" value="Papain-like_cys_pep_sf"/>
</dbReference>